<keyword evidence="3" id="KW-0808">Transferase</keyword>
<keyword evidence="13" id="KW-1185">Reference proteome</keyword>
<dbReference type="OrthoDB" id="10009520at2759"/>
<dbReference type="Gene3D" id="3.30.40.10">
    <property type="entry name" value="Zinc/RING finger domain, C3HC4 (zinc finger)"/>
    <property type="match status" value="1"/>
</dbReference>
<dbReference type="Gene3D" id="1.20.120.1750">
    <property type="match status" value="1"/>
</dbReference>
<evidence type="ECO:0000256" key="9">
    <source>
        <dbReference type="PROSITE-ProRule" id="PRU00175"/>
    </source>
</evidence>
<dbReference type="PROSITE" id="PS51873">
    <property type="entry name" value="TRIAD"/>
    <property type="match status" value="1"/>
</dbReference>
<name>G3BAW3_CANTC</name>
<dbReference type="Proteomes" id="UP000000707">
    <property type="component" value="Unassembled WGS sequence"/>
</dbReference>
<feature type="domain" description="RING-type" evidence="11">
    <location>
        <begin position="51"/>
        <end position="280"/>
    </location>
</feature>
<evidence type="ECO:0000313" key="12">
    <source>
        <dbReference type="EMBL" id="EGV61468.1"/>
    </source>
</evidence>
<evidence type="ECO:0000256" key="5">
    <source>
        <dbReference type="ARBA" id="ARBA00022737"/>
    </source>
</evidence>
<dbReference type="AlphaFoldDB" id="G3BAW3"/>
<dbReference type="Pfam" id="PF19422">
    <property type="entry name" value="Ariadne"/>
    <property type="match status" value="1"/>
</dbReference>
<dbReference type="GO" id="GO:0008270">
    <property type="term" value="F:zinc ion binding"/>
    <property type="evidence" value="ECO:0007669"/>
    <property type="project" value="UniProtKB-KW"/>
</dbReference>
<dbReference type="InterPro" id="IPR017907">
    <property type="entry name" value="Znf_RING_CS"/>
</dbReference>
<sequence>MDFDEVLMMLHHCKWQQEELMDRFYDNREKLLADCGINKSNDTVCGFNHVSSFSCSICCEDYSAVETFSLSCGHEFCINCYGSYVRTEVTLGNLIRCMIPSCNLSIPHMVTHGEYSHNVLLKAATISHISGRKVNYKWCPAPDCDGLVHLLKARKTGQSRLEDVNEFEELVDSESADLQSIPIVLCPRDHEFCYACQYENHLPCTCLLVKRWIKKCNDDSETVNWIDANTRACPSCTASIEKNGGCNHMTCSTCKHQFCWICLGEWSLHGTNYFRCNSFSSDMKEQIGEQKKVKRESLQRYLHYYKRFALHESSMKGDIKTLDKVHQKMSIFMEEQSKTNPNILSWIDVQFLQDAFRALTSGRKTLKWAYCFGFYLQKGNYADVFEQIQEYLSRSVEDLSKIFEQIIHKDNRGKSTAIIMNQKLDIMNLSSLITKRRKTLMECASSGLADGLLKLEML</sequence>
<protein>
    <recommendedName>
        <fullName evidence="2">RBR-type E3 ubiquitin transferase</fullName>
        <ecNumber evidence="2">2.3.2.31</ecNumber>
    </recommendedName>
</protein>
<evidence type="ECO:0000259" key="11">
    <source>
        <dbReference type="PROSITE" id="PS51873"/>
    </source>
</evidence>
<gene>
    <name evidence="12" type="ORF">CANTEDRAFT_124171</name>
</gene>
<dbReference type="Pfam" id="PF00097">
    <property type="entry name" value="zf-C3HC4"/>
    <property type="match status" value="1"/>
</dbReference>
<evidence type="ECO:0000256" key="4">
    <source>
        <dbReference type="ARBA" id="ARBA00022723"/>
    </source>
</evidence>
<dbReference type="GO" id="GO:0016567">
    <property type="term" value="P:protein ubiquitination"/>
    <property type="evidence" value="ECO:0007669"/>
    <property type="project" value="InterPro"/>
</dbReference>
<evidence type="ECO:0000313" key="13">
    <source>
        <dbReference type="Proteomes" id="UP000000707"/>
    </source>
</evidence>
<evidence type="ECO:0000256" key="2">
    <source>
        <dbReference type="ARBA" id="ARBA00012251"/>
    </source>
</evidence>
<dbReference type="EC" id="2.3.2.31" evidence="2"/>
<feature type="domain" description="RING-type" evidence="10">
    <location>
        <begin position="55"/>
        <end position="97"/>
    </location>
</feature>
<dbReference type="STRING" id="590646.G3BAW3"/>
<keyword evidence="6 9" id="KW-0863">Zinc-finger</keyword>
<dbReference type="PROSITE" id="PS00518">
    <property type="entry name" value="ZF_RING_1"/>
    <property type="match status" value="2"/>
</dbReference>
<dbReference type="InterPro" id="IPR013083">
    <property type="entry name" value="Znf_RING/FYVE/PHD"/>
</dbReference>
<dbReference type="InterPro" id="IPR001841">
    <property type="entry name" value="Znf_RING"/>
</dbReference>
<dbReference type="PROSITE" id="PS50089">
    <property type="entry name" value="ZF_RING_2"/>
    <property type="match status" value="1"/>
</dbReference>
<dbReference type="SUPFAM" id="SSF57850">
    <property type="entry name" value="RING/U-box"/>
    <property type="match status" value="2"/>
</dbReference>
<evidence type="ECO:0000256" key="7">
    <source>
        <dbReference type="ARBA" id="ARBA00022786"/>
    </source>
</evidence>
<reference evidence="12 13" key="1">
    <citation type="journal article" date="2011" name="Proc. Natl. Acad. Sci. U.S.A.">
        <title>Comparative genomics of xylose-fermenting fungi for enhanced biofuel production.</title>
        <authorList>
            <person name="Wohlbach D.J."/>
            <person name="Kuo A."/>
            <person name="Sato T.K."/>
            <person name="Potts K.M."/>
            <person name="Salamov A.A."/>
            <person name="LaButti K.M."/>
            <person name="Sun H."/>
            <person name="Clum A."/>
            <person name="Pangilinan J.L."/>
            <person name="Lindquist E.A."/>
            <person name="Lucas S."/>
            <person name="Lapidus A."/>
            <person name="Jin M."/>
            <person name="Gunawan C."/>
            <person name="Balan V."/>
            <person name="Dale B.E."/>
            <person name="Jeffries T.W."/>
            <person name="Zinkel R."/>
            <person name="Barry K.W."/>
            <person name="Grigoriev I.V."/>
            <person name="Gasch A.P."/>
        </authorList>
    </citation>
    <scope>NUCLEOTIDE SEQUENCE [LARGE SCALE GENOMIC DNA]</scope>
    <source>
        <strain evidence="13">ATCC 10573 / BCRC 21748 / CBS 615 / JCM 9827 / NBRC 10315 / NRRL Y-1498 / VKM Y-70</strain>
    </source>
</reference>
<dbReference type="SMART" id="SM00647">
    <property type="entry name" value="IBR"/>
    <property type="match status" value="2"/>
</dbReference>
<keyword evidence="4" id="KW-0479">Metal-binding</keyword>
<evidence type="ECO:0000256" key="6">
    <source>
        <dbReference type="ARBA" id="ARBA00022771"/>
    </source>
</evidence>
<dbReference type="eggNOG" id="KOG1815">
    <property type="taxonomic scope" value="Eukaryota"/>
</dbReference>
<dbReference type="InterPro" id="IPR018957">
    <property type="entry name" value="Znf_C3HC4_RING-type"/>
</dbReference>
<dbReference type="PANTHER" id="PTHR11685">
    <property type="entry name" value="RBR FAMILY RING FINGER AND IBR DOMAIN-CONTAINING"/>
    <property type="match status" value="1"/>
</dbReference>
<dbReference type="InterPro" id="IPR031127">
    <property type="entry name" value="E3_UB_ligase_RBR"/>
</dbReference>
<dbReference type="HOGENOM" id="CLU_009823_4_1_1"/>
<dbReference type="FunFam" id="1.20.120.1750:FF:000002">
    <property type="entry name" value="RBR-type E3 ubiquitin transferase"/>
    <property type="match status" value="1"/>
</dbReference>
<evidence type="ECO:0000256" key="1">
    <source>
        <dbReference type="ARBA" id="ARBA00001798"/>
    </source>
</evidence>
<organism evidence="13">
    <name type="scientific">Candida tenuis (strain ATCC 10573 / BCRC 21748 / CBS 615 / JCM 9827 / NBRC 10315 / NRRL Y-1498 / VKM Y-70)</name>
    <name type="common">Yeast</name>
    <name type="synonym">Yamadazyma tenuis</name>
    <dbReference type="NCBI Taxonomy" id="590646"/>
    <lineage>
        <taxon>Eukaryota</taxon>
        <taxon>Fungi</taxon>
        <taxon>Dikarya</taxon>
        <taxon>Ascomycota</taxon>
        <taxon>Saccharomycotina</taxon>
        <taxon>Pichiomycetes</taxon>
        <taxon>Debaryomycetaceae</taxon>
        <taxon>Yamadazyma</taxon>
    </lineage>
</organism>
<keyword evidence="7" id="KW-0833">Ubl conjugation pathway</keyword>
<accession>G3BAW3</accession>
<dbReference type="InterPro" id="IPR044066">
    <property type="entry name" value="TRIAD_supradom"/>
</dbReference>
<proteinExistence type="predicted"/>
<evidence type="ECO:0000256" key="8">
    <source>
        <dbReference type="ARBA" id="ARBA00022833"/>
    </source>
</evidence>
<keyword evidence="8" id="KW-0862">Zinc</keyword>
<dbReference type="InterPro" id="IPR002867">
    <property type="entry name" value="IBR_dom"/>
</dbReference>
<evidence type="ECO:0000256" key="3">
    <source>
        <dbReference type="ARBA" id="ARBA00022679"/>
    </source>
</evidence>
<dbReference type="GO" id="GO:0061630">
    <property type="term" value="F:ubiquitin protein ligase activity"/>
    <property type="evidence" value="ECO:0007669"/>
    <property type="project" value="UniProtKB-EC"/>
</dbReference>
<dbReference type="EMBL" id="GL996527">
    <property type="protein sequence ID" value="EGV61468.1"/>
    <property type="molecule type" value="Genomic_DNA"/>
</dbReference>
<dbReference type="SMART" id="SM00184">
    <property type="entry name" value="RING"/>
    <property type="match status" value="2"/>
</dbReference>
<evidence type="ECO:0000259" key="10">
    <source>
        <dbReference type="PROSITE" id="PS50089"/>
    </source>
</evidence>
<dbReference type="InterPro" id="IPR045840">
    <property type="entry name" value="Ariadne"/>
</dbReference>
<keyword evidence="5" id="KW-0677">Repeat</keyword>
<dbReference type="Pfam" id="PF01485">
    <property type="entry name" value="IBR"/>
    <property type="match status" value="1"/>
</dbReference>
<dbReference type="Pfam" id="PF22191">
    <property type="entry name" value="IBR_1"/>
    <property type="match status" value="1"/>
</dbReference>
<comment type="catalytic activity">
    <reaction evidence="1">
        <text>[E2 ubiquitin-conjugating enzyme]-S-ubiquitinyl-L-cysteine + [acceptor protein]-L-lysine = [E2 ubiquitin-conjugating enzyme]-L-cysteine + [acceptor protein]-N(6)-ubiquitinyl-L-lysine.</text>
        <dbReference type="EC" id="2.3.2.31"/>
    </reaction>
</comment>